<keyword evidence="7" id="KW-0234">DNA repair</keyword>
<name>A0AAV9U179_9PEZI</name>
<dbReference type="InterPro" id="IPR012309">
    <property type="entry name" value="DNA_ligase_ATP-dep_C"/>
</dbReference>
<feature type="domain" description="ATP-dependent DNA ligase family profile" evidence="10">
    <location>
        <begin position="568"/>
        <end position="749"/>
    </location>
</feature>
<gene>
    <name evidence="11" type="ORF">TWF696_002836</name>
</gene>
<dbReference type="EMBL" id="JAVHNQ010000014">
    <property type="protein sequence ID" value="KAK6332814.1"/>
    <property type="molecule type" value="Genomic_DNA"/>
</dbReference>
<comment type="catalytic activity">
    <reaction evidence="6 7">
        <text>ATP + (deoxyribonucleotide)n-3'-hydroxyl + 5'-phospho-(deoxyribonucleotide)m = (deoxyribonucleotide)n+m + AMP + diphosphate.</text>
        <dbReference type="EC" id="6.5.1.1"/>
    </reaction>
</comment>
<evidence type="ECO:0000256" key="3">
    <source>
        <dbReference type="ARBA" id="ARBA00022705"/>
    </source>
</evidence>
<dbReference type="EC" id="6.5.1.1" evidence="7"/>
<dbReference type="InterPro" id="IPR016059">
    <property type="entry name" value="DNA_ligase_ATP-dep_CS"/>
</dbReference>
<dbReference type="Gene3D" id="3.30.1490.70">
    <property type="match status" value="1"/>
</dbReference>
<keyword evidence="7" id="KW-0227">DNA damage</keyword>
<dbReference type="FunFam" id="3.30.470.30:FF:000009">
    <property type="entry name" value="DNA ligase"/>
    <property type="match status" value="1"/>
</dbReference>
<evidence type="ECO:0000256" key="8">
    <source>
        <dbReference type="RuleBase" id="RU004196"/>
    </source>
</evidence>
<keyword evidence="12" id="KW-1185">Reference proteome</keyword>
<dbReference type="Proteomes" id="UP001375240">
    <property type="component" value="Unassembled WGS sequence"/>
</dbReference>
<evidence type="ECO:0000313" key="12">
    <source>
        <dbReference type="Proteomes" id="UP001375240"/>
    </source>
</evidence>
<evidence type="ECO:0000256" key="1">
    <source>
        <dbReference type="ARBA" id="ARBA00007572"/>
    </source>
</evidence>
<accession>A0AAV9U179</accession>
<dbReference type="Pfam" id="PF04679">
    <property type="entry name" value="DNA_ligase_A_C"/>
    <property type="match status" value="1"/>
</dbReference>
<dbReference type="Gene3D" id="2.40.50.140">
    <property type="entry name" value="Nucleic acid-binding proteins"/>
    <property type="match status" value="1"/>
</dbReference>
<keyword evidence="4 7" id="KW-0547">Nucleotide-binding</keyword>
<dbReference type="InterPro" id="IPR000977">
    <property type="entry name" value="DNA_ligase_ATP-dep"/>
</dbReference>
<protein>
    <recommendedName>
        <fullName evidence="7">DNA ligase</fullName>
        <ecNumber evidence="7">6.5.1.1</ecNumber>
    </recommendedName>
</protein>
<dbReference type="GO" id="GO:0005524">
    <property type="term" value="F:ATP binding"/>
    <property type="evidence" value="ECO:0007669"/>
    <property type="project" value="UniProtKB-KW"/>
</dbReference>
<dbReference type="PANTHER" id="PTHR45674">
    <property type="entry name" value="DNA LIGASE 1/3 FAMILY MEMBER"/>
    <property type="match status" value="1"/>
</dbReference>
<evidence type="ECO:0000313" key="11">
    <source>
        <dbReference type="EMBL" id="KAK6332814.1"/>
    </source>
</evidence>
<dbReference type="SUPFAM" id="SSF56091">
    <property type="entry name" value="DNA ligase/mRNA capping enzyme, catalytic domain"/>
    <property type="match status" value="1"/>
</dbReference>
<evidence type="ECO:0000256" key="9">
    <source>
        <dbReference type="SAM" id="MobiDB-lite"/>
    </source>
</evidence>
<sequence length="890" mass="98024">MPESPAKRRKKNDKSSSPTKGPTLDFFFGRKPPPASKLKHASNADGPEEEPGAPGGQEGLTDEQLARQLQAQWAKEDALLSKQTDTPLSSQPSLAETQEAQDREFARRLQQGDVEENTHGLSGDDGLAADGPVGSSLDDAPSSKSAAIASSASGSANADARVQLADKPEWDNLVDELPFDKDPLSFSPEDYRSLVASLPDGKLTYGLLTRAFVLINSTRSRIKIVDTLTNFLRTVIACDPASLLPAVWLTTNDIGPPYEQTELGIGGSIISKALLKVGGLDQRGLRALYNKYGDAGDAAFEAKVKQRTLQLRKPVPLSVRDVYNSLVRISQSKGTGSQETKQRIVERLLVQSRGEEVRYLARTLVQHLRIGAVKTTMLIALSRAFLMTHPPDAPTPAPNTTASLAKLSKEDRTEIYSAAEEIVKACFARCPNYNEIVTGLLSVGLAGLKDVCKLTVHTPLKPMLGSITRDLPEMLGRLGTREFTAEYKYDGQRAQIHCDERGKVSIFSRHLENMTDKYPDLVALIPSIRGPNVATFIMEGEVVAIDGDTGNLKTFQTLASRGRKDVAIGAVQVNVCMFAFDLMQLNGEELLARPFRERRKLLREEFVEVERRFTWVKSLDATAEDQDAVIGFFKESLKEKCEGVMVKLLDHEAPQTADDGDVDMLADEGQAKPTGKGKSVAKGKEVKKGGRRKPLLATYEPDKRLESWLKVKKDYDASTDTLDVIPIAGWHGMGRKSKWWSPVLLAVRNPETGSLEAVCKCMSGFTDAFYQEMKDKYAEDSDNTTPDKKPYIEAPVDMHPKVWFEPQEVWEIVFADITLSPNYTAAIGLVSDERGLSLRFPRFLRKREDKSIDEASTSDELAAMYRRQMGSGKVSAVADVVDYGDGEFDE</sequence>
<dbReference type="FunFam" id="1.10.3260.10:FF:000004">
    <property type="entry name" value="DNA ligase"/>
    <property type="match status" value="1"/>
</dbReference>
<dbReference type="CDD" id="cd07969">
    <property type="entry name" value="OBF_DNA_ligase_I"/>
    <property type="match status" value="1"/>
</dbReference>
<proteinExistence type="inferred from homology"/>
<comment type="caution">
    <text evidence="11">The sequence shown here is derived from an EMBL/GenBank/DDBJ whole genome shotgun (WGS) entry which is preliminary data.</text>
</comment>
<feature type="compositionally biased region" description="Low complexity" evidence="9">
    <location>
        <begin position="120"/>
        <end position="131"/>
    </location>
</feature>
<dbReference type="Gene3D" id="3.30.470.30">
    <property type="entry name" value="DNA ligase/mRNA capping enzyme"/>
    <property type="match status" value="1"/>
</dbReference>
<dbReference type="InterPro" id="IPR036599">
    <property type="entry name" value="DNA_ligase_N_sf"/>
</dbReference>
<organism evidence="11 12">
    <name type="scientific">Orbilia brochopaga</name>
    <dbReference type="NCBI Taxonomy" id="3140254"/>
    <lineage>
        <taxon>Eukaryota</taxon>
        <taxon>Fungi</taxon>
        <taxon>Dikarya</taxon>
        <taxon>Ascomycota</taxon>
        <taxon>Pezizomycotina</taxon>
        <taxon>Orbiliomycetes</taxon>
        <taxon>Orbiliales</taxon>
        <taxon>Orbiliaceae</taxon>
        <taxon>Orbilia</taxon>
    </lineage>
</organism>
<dbReference type="PROSITE" id="PS50160">
    <property type="entry name" value="DNA_LIGASE_A3"/>
    <property type="match status" value="1"/>
</dbReference>
<dbReference type="GO" id="GO:0003910">
    <property type="term" value="F:DNA ligase (ATP) activity"/>
    <property type="evidence" value="ECO:0007669"/>
    <property type="project" value="UniProtKB-EC"/>
</dbReference>
<dbReference type="PROSITE" id="PS00697">
    <property type="entry name" value="DNA_LIGASE_A1"/>
    <property type="match status" value="1"/>
</dbReference>
<keyword evidence="2 7" id="KW-0436">Ligase</keyword>
<feature type="compositionally biased region" description="Low complexity" evidence="9">
    <location>
        <begin position="140"/>
        <end position="152"/>
    </location>
</feature>
<dbReference type="GO" id="GO:0071897">
    <property type="term" value="P:DNA biosynthetic process"/>
    <property type="evidence" value="ECO:0007669"/>
    <property type="project" value="InterPro"/>
</dbReference>
<dbReference type="InterPro" id="IPR050191">
    <property type="entry name" value="ATP-dep_DNA_ligase"/>
</dbReference>
<evidence type="ECO:0000256" key="4">
    <source>
        <dbReference type="ARBA" id="ARBA00022741"/>
    </source>
</evidence>
<dbReference type="Pfam" id="PF04675">
    <property type="entry name" value="DNA_ligase_A_N"/>
    <property type="match status" value="1"/>
</dbReference>
<dbReference type="CDD" id="cd07900">
    <property type="entry name" value="Adenylation_DNA_ligase_I_Euk"/>
    <property type="match status" value="1"/>
</dbReference>
<dbReference type="Gene3D" id="1.10.3260.10">
    <property type="entry name" value="DNA ligase, ATP-dependent, N-terminal domain"/>
    <property type="match status" value="1"/>
</dbReference>
<evidence type="ECO:0000256" key="2">
    <source>
        <dbReference type="ARBA" id="ARBA00022598"/>
    </source>
</evidence>
<comment type="similarity">
    <text evidence="1 8">Belongs to the ATP-dependent DNA ligase family.</text>
</comment>
<dbReference type="FunFam" id="2.40.50.140:FF:000062">
    <property type="entry name" value="DNA ligase"/>
    <property type="match status" value="1"/>
</dbReference>
<keyword evidence="7" id="KW-0233">DNA recombination</keyword>
<feature type="region of interest" description="Disordered" evidence="9">
    <location>
        <begin position="1"/>
        <end position="152"/>
    </location>
</feature>
<dbReference type="GO" id="GO:0003677">
    <property type="term" value="F:DNA binding"/>
    <property type="evidence" value="ECO:0007669"/>
    <property type="project" value="InterPro"/>
</dbReference>
<dbReference type="NCBIfam" id="TIGR00574">
    <property type="entry name" value="dnl1"/>
    <property type="match status" value="1"/>
</dbReference>
<evidence type="ECO:0000259" key="10">
    <source>
        <dbReference type="PROSITE" id="PS50160"/>
    </source>
</evidence>
<dbReference type="SUPFAM" id="SSF117018">
    <property type="entry name" value="ATP-dependent DNA ligase DNA-binding domain"/>
    <property type="match status" value="1"/>
</dbReference>
<dbReference type="GO" id="GO:0006310">
    <property type="term" value="P:DNA recombination"/>
    <property type="evidence" value="ECO:0007669"/>
    <property type="project" value="UniProtKB-KW"/>
</dbReference>
<dbReference type="Pfam" id="PF01068">
    <property type="entry name" value="DNA_ligase_A_M"/>
    <property type="match status" value="1"/>
</dbReference>
<evidence type="ECO:0000256" key="5">
    <source>
        <dbReference type="ARBA" id="ARBA00022840"/>
    </source>
</evidence>
<reference evidence="11 12" key="1">
    <citation type="submission" date="2019-10" db="EMBL/GenBank/DDBJ databases">
        <authorList>
            <person name="Palmer J.M."/>
        </authorList>
    </citation>
    <scope>NUCLEOTIDE SEQUENCE [LARGE SCALE GENOMIC DNA]</scope>
    <source>
        <strain evidence="11 12">TWF696</strain>
    </source>
</reference>
<dbReference type="GO" id="GO:0005634">
    <property type="term" value="C:nucleus"/>
    <property type="evidence" value="ECO:0007669"/>
    <property type="project" value="TreeGrafter"/>
</dbReference>
<dbReference type="InterPro" id="IPR012308">
    <property type="entry name" value="DNA_ligase_ATP-dep_N"/>
</dbReference>
<evidence type="ECO:0000256" key="6">
    <source>
        <dbReference type="ARBA" id="ARBA00034003"/>
    </source>
</evidence>
<keyword evidence="5 7" id="KW-0067">ATP-binding</keyword>
<dbReference type="SUPFAM" id="SSF50249">
    <property type="entry name" value="Nucleic acid-binding proteins"/>
    <property type="match status" value="1"/>
</dbReference>
<feature type="compositionally biased region" description="Polar residues" evidence="9">
    <location>
        <begin position="81"/>
        <end position="98"/>
    </location>
</feature>
<dbReference type="PANTHER" id="PTHR45674:SF9">
    <property type="entry name" value="DNA LIGASE 3"/>
    <property type="match status" value="1"/>
</dbReference>
<dbReference type="GO" id="GO:0006273">
    <property type="term" value="P:lagging strand elongation"/>
    <property type="evidence" value="ECO:0007669"/>
    <property type="project" value="TreeGrafter"/>
</dbReference>
<dbReference type="GO" id="GO:0006281">
    <property type="term" value="P:DNA repair"/>
    <property type="evidence" value="ECO:0007669"/>
    <property type="project" value="UniProtKB-KW"/>
</dbReference>
<dbReference type="InterPro" id="IPR012340">
    <property type="entry name" value="NA-bd_OB-fold"/>
</dbReference>
<evidence type="ECO:0000256" key="7">
    <source>
        <dbReference type="RuleBase" id="RU000617"/>
    </source>
</evidence>
<dbReference type="InterPro" id="IPR012310">
    <property type="entry name" value="DNA_ligase_ATP-dep_cent"/>
</dbReference>
<keyword evidence="3" id="KW-0235">DNA replication</keyword>
<dbReference type="AlphaFoldDB" id="A0AAV9U179"/>